<accession>A0A3S3S9J1</accession>
<dbReference type="OrthoDB" id="4158657at2759"/>
<evidence type="ECO:0000256" key="6">
    <source>
        <dbReference type="SAM" id="MobiDB-lite"/>
    </source>
</evidence>
<feature type="compositionally biased region" description="Polar residues" evidence="6">
    <location>
        <begin position="1002"/>
        <end position="1017"/>
    </location>
</feature>
<feature type="compositionally biased region" description="Polar residues" evidence="6">
    <location>
        <begin position="1066"/>
        <end position="1076"/>
    </location>
</feature>
<feature type="compositionally biased region" description="Low complexity" evidence="6">
    <location>
        <begin position="974"/>
        <end position="1001"/>
    </location>
</feature>
<dbReference type="PROSITE" id="PS50853">
    <property type="entry name" value="FN3"/>
    <property type="match status" value="1"/>
</dbReference>
<dbReference type="Pfam" id="PF25523">
    <property type="entry name" value="Ig_RIMBP2"/>
    <property type="match status" value="1"/>
</dbReference>
<feature type="coiled-coil region" evidence="5">
    <location>
        <begin position="8"/>
        <end position="72"/>
    </location>
</feature>
<evidence type="ECO:0000313" key="10">
    <source>
        <dbReference type="Proteomes" id="UP000285301"/>
    </source>
</evidence>
<dbReference type="Proteomes" id="UP000285301">
    <property type="component" value="Unassembled WGS sequence"/>
</dbReference>
<evidence type="ECO:0000256" key="4">
    <source>
        <dbReference type="PROSITE-ProRule" id="PRU00192"/>
    </source>
</evidence>
<keyword evidence="2 4" id="KW-0728">SH3 domain</keyword>
<evidence type="ECO:0000256" key="3">
    <source>
        <dbReference type="ARBA" id="ARBA00022737"/>
    </source>
</evidence>
<dbReference type="InterPro" id="IPR035755">
    <property type="entry name" value="RIM-BP_SH3_3"/>
</dbReference>
<gene>
    <name evidence="9" type="ORF">B4U79_06465</name>
</gene>
<organism evidence="9 10">
    <name type="scientific">Dinothrombium tinctorium</name>
    <dbReference type="NCBI Taxonomy" id="1965070"/>
    <lineage>
        <taxon>Eukaryota</taxon>
        <taxon>Metazoa</taxon>
        <taxon>Ecdysozoa</taxon>
        <taxon>Arthropoda</taxon>
        <taxon>Chelicerata</taxon>
        <taxon>Arachnida</taxon>
        <taxon>Acari</taxon>
        <taxon>Acariformes</taxon>
        <taxon>Trombidiformes</taxon>
        <taxon>Prostigmata</taxon>
        <taxon>Anystina</taxon>
        <taxon>Parasitengona</taxon>
        <taxon>Trombidioidea</taxon>
        <taxon>Trombidiidae</taxon>
        <taxon>Dinothrombium</taxon>
    </lineage>
</organism>
<reference evidence="9 10" key="1">
    <citation type="journal article" date="2018" name="Gigascience">
        <title>Genomes of trombidid mites reveal novel predicted allergens and laterally-transferred genes associated with secondary metabolism.</title>
        <authorList>
            <person name="Dong X."/>
            <person name="Chaisiri K."/>
            <person name="Xia D."/>
            <person name="Armstrong S.D."/>
            <person name="Fang Y."/>
            <person name="Donnelly M.J."/>
            <person name="Kadowaki T."/>
            <person name="McGarry J.W."/>
            <person name="Darby A.C."/>
            <person name="Makepeace B.L."/>
        </authorList>
    </citation>
    <scope>NUCLEOTIDE SEQUENCE [LARGE SCALE GENOMIC DNA]</scope>
    <source>
        <strain evidence="9">UoL-WK</strain>
    </source>
</reference>
<feature type="compositionally biased region" description="Low complexity" evidence="6">
    <location>
        <begin position="1101"/>
        <end position="1127"/>
    </location>
</feature>
<evidence type="ECO:0000256" key="5">
    <source>
        <dbReference type="SAM" id="Coils"/>
    </source>
</evidence>
<dbReference type="SUPFAM" id="SSF50044">
    <property type="entry name" value="SH3-domain"/>
    <property type="match status" value="3"/>
</dbReference>
<dbReference type="SMART" id="SM00326">
    <property type="entry name" value="SH3"/>
    <property type="match status" value="3"/>
</dbReference>
<feature type="domain" description="SH3" evidence="7">
    <location>
        <begin position="862"/>
        <end position="929"/>
    </location>
</feature>
<dbReference type="InterPro" id="IPR035753">
    <property type="entry name" value="RIM-BP_SH3_2"/>
</dbReference>
<dbReference type="PROSITE" id="PS50002">
    <property type="entry name" value="SH3"/>
    <property type="match status" value="3"/>
</dbReference>
<dbReference type="STRING" id="1965070.A0A3S3S9J1"/>
<evidence type="ECO:0000313" key="9">
    <source>
        <dbReference type="EMBL" id="RWS11078.1"/>
    </source>
</evidence>
<dbReference type="FunFam" id="2.30.30.40:FF:000006">
    <property type="entry name" value="RIMS-binding protein 2 isoform X1"/>
    <property type="match status" value="1"/>
</dbReference>
<feature type="compositionally biased region" description="Polar residues" evidence="6">
    <location>
        <begin position="127"/>
        <end position="138"/>
    </location>
</feature>
<dbReference type="CDD" id="cd12014">
    <property type="entry name" value="SH3_RIM-BP_1"/>
    <property type="match status" value="1"/>
</dbReference>
<dbReference type="InterPro" id="IPR057884">
    <property type="entry name" value="FN3_RIM-BP1/2/3"/>
</dbReference>
<name>A0A3S3S9J1_9ACAR</name>
<keyword evidence="3" id="KW-0677">Repeat</keyword>
<feature type="region of interest" description="Disordered" evidence="6">
    <location>
        <begin position="87"/>
        <end position="175"/>
    </location>
</feature>
<dbReference type="CDD" id="cd12012">
    <property type="entry name" value="SH3_RIM-BP_2"/>
    <property type="match status" value="1"/>
</dbReference>
<feature type="compositionally biased region" description="Polar residues" evidence="6">
    <location>
        <begin position="950"/>
        <end position="970"/>
    </location>
</feature>
<dbReference type="CDD" id="cd00063">
    <property type="entry name" value="FN3"/>
    <property type="match status" value="1"/>
</dbReference>
<dbReference type="InterPro" id="IPR040325">
    <property type="entry name" value="RIMBP1/2/3"/>
</dbReference>
<feature type="compositionally biased region" description="Polar residues" evidence="6">
    <location>
        <begin position="1026"/>
        <end position="1045"/>
    </location>
</feature>
<evidence type="ECO:0000259" key="7">
    <source>
        <dbReference type="PROSITE" id="PS50002"/>
    </source>
</evidence>
<dbReference type="PANTHER" id="PTHR14234">
    <property type="entry name" value="RIM BINDING PROTEIN-RELATED"/>
    <property type="match status" value="1"/>
</dbReference>
<dbReference type="InterPro" id="IPR001452">
    <property type="entry name" value="SH3_domain"/>
</dbReference>
<feature type="region of interest" description="Disordered" evidence="6">
    <location>
        <begin position="1064"/>
        <end position="1127"/>
    </location>
</feature>
<feature type="domain" description="SH3" evidence="7">
    <location>
        <begin position="776"/>
        <end position="844"/>
    </location>
</feature>
<protein>
    <submittedName>
        <fullName evidence="9">RIMS-binding protein 2-like protein</fullName>
    </submittedName>
</protein>
<evidence type="ECO:0000259" key="8">
    <source>
        <dbReference type="PROSITE" id="PS50853"/>
    </source>
</evidence>
<dbReference type="PRINTS" id="PR00452">
    <property type="entry name" value="SH3DOMAIN"/>
</dbReference>
<dbReference type="GO" id="GO:0007274">
    <property type="term" value="P:neuromuscular synaptic transmission"/>
    <property type="evidence" value="ECO:0007669"/>
    <property type="project" value="TreeGrafter"/>
</dbReference>
<dbReference type="CDD" id="cd12013">
    <property type="entry name" value="SH3_RIM-BP_3"/>
    <property type="match status" value="1"/>
</dbReference>
<feature type="region of interest" description="Disordered" evidence="6">
    <location>
        <begin position="927"/>
        <end position="1045"/>
    </location>
</feature>
<dbReference type="GO" id="GO:0045202">
    <property type="term" value="C:synapse"/>
    <property type="evidence" value="ECO:0007669"/>
    <property type="project" value="GOC"/>
</dbReference>
<dbReference type="Pfam" id="PF07653">
    <property type="entry name" value="SH3_2"/>
    <property type="match status" value="2"/>
</dbReference>
<dbReference type="SUPFAM" id="SSF49265">
    <property type="entry name" value="Fibronectin type III"/>
    <property type="match status" value="1"/>
</dbReference>
<dbReference type="Pfam" id="PF14604">
    <property type="entry name" value="SH3_9"/>
    <property type="match status" value="1"/>
</dbReference>
<sequence>MYEIDLKRKEFEREKNEAIKELKRRQENLKNIYKSNEKKLELEHISNLESKIRELDKKCELQNVLYEELQLEMASLKRIEQRKQQWKGQRSFSTEVSKESGISSPPDTVSSVSDTLFTTNREKRPSLNKSSDISSNKFNELIESKNKPIAASTTSMTKTTNSGYDSGNSSSEKRKGIDQILARLEQDNKTLAELEKSRQTIGSPISSINLERMVEQRLRATDTSDLFLKDLIPATSSLENDMNAVNLNLDKLMAKLEQDNRVLAELDRKVKRVASSSNTNTQSFAFLSSSLPSLSATHFGRSSSQLNSQGFGNNLPAGLTPSFNNTNLPLLHQQHRTDELRIAEDVVDSIEIPNRGRCKVFIARYSYDPFKQSPNENPEQELHLNAGDFILIFGDMDEDGFFLGELLDGRRGLVPSNFVEKLTGEDLFEFQASVLYGNRDGDESNASYPPEFYDAILNDAMGHTNFQHLLAPEDFHRMNDYVDLAESTEFDEEDLSDVERAQAVAARDPVLPPKRLILERQLHKSILIGWLHPDCPKGMIDSYQIYVDGVLKSTIPAGERTKALVEDVPFAPCCVKATNITSESALISWLPCNSNFYHVVAVNSVEVRTVGPGVYKHLITGLAANTLYRVSVRAKPGKLLCSDEKNPKKLEMLTTFVDFRTLPKSLPEPPVDVQVEAGPQEGTLLVTWLPVTLDQFGTSNGCPVTGYAVFAAHKKLAEIDSPTESYSEEEYETMMKNRGGRYGPSPVPPHRNRQLSEYERANLGHTDQHRMRANQKGVRWFVALYDYDPLTMSPNPDAADEELPFREGDMIKIHGDKDADGFYKGELNGRFGFVPCNMVSEVQYDPERGMIQQGGQDPWGHLPVKKMIALYDYDPQELSPNPDAEMELAFNVGDIIYIYGDMDEDGFYMGEINGVRGLVPSNFLTEVTSNESSTRHGIKQTPRGRGDPRMQQSQPPGSVIAQSSGPQQHLYTHPQSQTSQQQMSMGRGMGMRPQGPMAPQQYHPQQSGMPGNKQRPNTLDLGGSSPRFSNQVNHTGNQQPQQQSTLNPFSSLFASGKKILEEATTPRATAPQTSAQPGGGFGFGMSQNTQGMNAQMGRMGQQQQQPQMQQPMQYQQHQQFQQQHQQQPYQQQQQYQQQYQQGAAGTLTGALGAMKNIFKL</sequence>
<dbReference type="Gene3D" id="2.30.30.40">
    <property type="entry name" value="SH3 Domains"/>
    <property type="match status" value="3"/>
</dbReference>
<feature type="coiled-coil region" evidence="5">
    <location>
        <begin position="235"/>
        <end position="269"/>
    </location>
</feature>
<keyword evidence="5" id="KW-0175">Coiled coil</keyword>
<dbReference type="InterPro" id="IPR013783">
    <property type="entry name" value="Ig-like_fold"/>
</dbReference>
<dbReference type="SMART" id="SM00060">
    <property type="entry name" value="FN3"/>
    <property type="match status" value="2"/>
</dbReference>
<feature type="domain" description="Fibronectin type-III" evidence="8">
    <location>
        <begin position="571"/>
        <end position="658"/>
    </location>
</feature>
<dbReference type="AlphaFoldDB" id="A0A3S3S9J1"/>
<dbReference type="InterPro" id="IPR003961">
    <property type="entry name" value="FN3_dom"/>
</dbReference>
<feature type="compositionally biased region" description="Low complexity" evidence="6">
    <location>
        <begin position="103"/>
        <end position="115"/>
    </location>
</feature>
<dbReference type="FunFam" id="2.30.30.40:FF:000023">
    <property type="entry name" value="RIMS-binding protein 2 isoform F"/>
    <property type="match status" value="1"/>
</dbReference>
<feature type="compositionally biased region" description="Polar residues" evidence="6">
    <location>
        <begin position="151"/>
        <end position="170"/>
    </location>
</feature>
<dbReference type="InterPro" id="IPR036116">
    <property type="entry name" value="FN3_sf"/>
</dbReference>
<dbReference type="PANTHER" id="PTHR14234:SF19">
    <property type="entry name" value="RIM-BINDING PROTEIN, ISOFORM F"/>
    <property type="match status" value="1"/>
</dbReference>
<feature type="domain" description="SH3" evidence="7">
    <location>
        <begin position="356"/>
        <end position="424"/>
    </location>
</feature>
<comment type="similarity">
    <text evidence="1">Belongs to the RIMBP family.</text>
</comment>
<proteinExistence type="inferred from homology"/>
<dbReference type="FunFam" id="2.30.30.40:FF:000016">
    <property type="entry name" value="RIMS-binding protein 2 isoform X2"/>
    <property type="match status" value="1"/>
</dbReference>
<evidence type="ECO:0000256" key="1">
    <source>
        <dbReference type="ARBA" id="ARBA00010749"/>
    </source>
</evidence>
<dbReference type="Gene3D" id="2.60.40.10">
    <property type="entry name" value="Immunoglobulins"/>
    <property type="match status" value="2"/>
</dbReference>
<comment type="caution">
    <text evidence="9">The sequence shown here is derived from an EMBL/GenBank/DDBJ whole genome shotgun (WGS) entry which is preliminary data.</text>
</comment>
<dbReference type="EMBL" id="NCKU01001851">
    <property type="protein sequence ID" value="RWS11078.1"/>
    <property type="molecule type" value="Genomic_DNA"/>
</dbReference>
<keyword evidence="10" id="KW-1185">Reference proteome</keyword>
<dbReference type="InterPro" id="IPR036028">
    <property type="entry name" value="SH3-like_dom_sf"/>
</dbReference>
<evidence type="ECO:0000256" key="2">
    <source>
        <dbReference type="ARBA" id="ARBA00022443"/>
    </source>
</evidence>